<dbReference type="InterPro" id="IPR051591">
    <property type="entry name" value="UPF0224_FAM112_RNA_Proc"/>
</dbReference>
<dbReference type="InterPro" id="IPR036236">
    <property type="entry name" value="Znf_C2H2_sf"/>
</dbReference>
<keyword evidence="1" id="KW-0479">Metal-binding</keyword>
<reference evidence="5" key="1">
    <citation type="submission" date="2020-05" db="UniProtKB">
        <authorList>
            <consortium name="EnsemblMetazoa"/>
        </authorList>
    </citation>
    <scope>IDENTIFICATION</scope>
    <source>
        <strain evidence="5">Yale</strain>
    </source>
</reference>
<proteinExistence type="predicted"/>
<evidence type="ECO:0000256" key="1">
    <source>
        <dbReference type="ARBA" id="ARBA00022723"/>
    </source>
</evidence>
<dbReference type="PANTHER" id="PTHR21402:SF5">
    <property type="entry name" value="GAMETOCYTE SPECIFIC FACTOR 1"/>
    <property type="match status" value="1"/>
</dbReference>
<dbReference type="EMBL" id="CCAG010015600">
    <property type="status" value="NOT_ANNOTATED_CDS"/>
    <property type="molecule type" value="Genomic_DNA"/>
</dbReference>
<dbReference type="PANTHER" id="PTHR21402">
    <property type="entry name" value="GAMETOCYTE SPECIFIC FACTOR 1-RELATED"/>
    <property type="match status" value="1"/>
</dbReference>
<sequence>MEPEEFLQCPYDKAHQILESRMQVHLGRCRRNHAALPKAPCPFNVTHILNKPELEFHVRSCPDRKAFENFCNIDNAPTKAVKPPPVPEYQCLENWDDEPRVTTYNPREYVSEAPILRSLNGAKPSDRKKFREEERLRLQDEIVADVCVCDIPKVKSEPMFAAMKDYFNRFLAKHRCEVGREENVVKIKEVDSLEGKPLFEERLWKTPEEDRENDIAPQVISALKIQYFFRHDVSSKRLTVDLVCVKPPAEEVACEVK</sequence>
<name>A0A1B0FB72_GLOMM</name>
<dbReference type="InterPro" id="IPR022776">
    <property type="entry name" value="TRM13/UPF0224_CHHC_Znf_dom"/>
</dbReference>
<dbReference type="Pfam" id="PF05253">
    <property type="entry name" value="zf-U11-48K"/>
    <property type="match status" value="2"/>
</dbReference>
<evidence type="ECO:0000313" key="6">
    <source>
        <dbReference type="Proteomes" id="UP000092444"/>
    </source>
</evidence>
<organism evidence="5 6">
    <name type="scientific">Glossina morsitans morsitans</name>
    <name type="common">Savannah tsetse fly</name>
    <dbReference type="NCBI Taxonomy" id="37546"/>
    <lineage>
        <taxon>Eukaryota</taxon>
        <taxon>Metazoa</taxon>
        <taxon>Ecdysozoa</taxon>
        <taxon>Arthropoda</taxon>
        <taxon>Hexapoda</taxon>
        <taxon>Insecta</taxon>
        <taxon>Pterygota</taxon>
        <taxon>Neoptera</taxon>
        <taxon>Endopterygota</taxon>
        <taxon>Diptera</taxon>
        <taxon>Brachycera</taxon>
        <taxon>Muscomorpha</taxon>
        <taxon>Hippoboscoidea</taxon>
        <taxon>Glossinidae</taxon>
        <taxon>Glossina</taxon>
    </lineage>
</organism>
<accession>A0A1B0FB72</accession>
<keyword evidence="6" id="KW-1185">Reference proteome</keyword>
<dbReference type="PhylomeDB" id="A0A1B0FB72"/>
<dbReference type="VEuPathDB" id="VectorBase:GMOY000791"/>
<evidence type="ECO:0000256" key="2">
    <source>
        <dbReference type="ARBA" id="ARBA00022771"/>
    </source>
</evidence>
<feature type="domain" description="CHHC U11-48K-type" evidence="4">
    <location>
        <begin position="6"/>
        <end position="33"/>
    </location>
</feature>
<protein>
    <recommendedName>
        <fullName evidence="4">CHHC U11-48K-type domain-containing protein</fullName>
    </recommendedName>
</protein>
<dbReference type="GO" id="GO:0008270">
    <property type="term" value="F:zinc ion binding"/>
    <property type="evidence" value="ECO:0007669"/>
    <property type="project" value="UniProtKB-KW"/>
</dbReference>
<dbReference type="Proteomes" id="UP000092444">
    <property type="component" value="Unassembled WGS sequence"/>
</dbReference>
<dbReference type="SUPFAM" id="SSF57667">
    <property type="entry name" value="beta-beta-alpha zinc fingers"/>
    <property type="match status" value="1"/>
</dbReference>
<evidence type="ECO:0000256" key="3">
    <source>
        <dbReference type="ARBA" id="ARBA00022833"/>
    </source>
</evidence>
<keyword evidence="3" id="KW-0862">Zinc</keyword>
<dbReference type="AlphaFoldDB" id="A0A1B0FB72"/>
<evidence type="ECO:0000259" key="4">
    <source>
        <dbReference type="PROSITE" id="PS51800"/>
    </source>
</evidence>
<feature type="domain" description="CHHC U11-48K-type" evidence="4">
    <location>
        <begin position="38"/>
        <end position="65"/>
    </location>
</feature>
<keyword evidence="2" id="KW-0863">Zinc-finger</keyword>
<evidence type="ECO:0000313" key="5">
    <source>
        <dbReference type="EnsemblMetazoa" id="GMOY000791-PA"/>
    </source>
</evidence>
<dbReference type="PROSITE" id="PS51800">
    <property type="entry name" value="ZF_CHHC_U11_48K"/>
    <property type="match status" value="2"/>
</dbReference>
<dbReference type="EnsemblMetazoa" id="GMOY000791-RA">
    <property type="protein sequence ID" value="GMOY000791-PA"/>
    <property type="gene ID" value="GMOY000791"/>
</dbReference>